<evidence type="ECO:0000313" key="2">
    <source>
        <dbReference type="RefSeq" id="XP_021866974.1"/>
    </source>
</evidence>
<evidence type="ECO:0000313" key="1">
    <source>
        <dbReference type="Proteomes" id="UP000813463"/>
    </source>
</evidence>
<keyword evidence="1" id="KW-1185">Reference proteome</keyword>
<dbReference type="PANTHER" id="PTHR33103:SF19">
    <property type="entry name" value="OS09G0544700 PROTEIN"/>
    <property type="match status" value="1"/>
</dbReference>
<gene>
    <name evidence="2" type="primary">LOC110805658</name>
</gene>
<name>A0A9R0JI73_SPIOL</name>
<organism evidence="1 2">
    <name type="scientific">Spinacia oleracea</name>
    <name type="common">Spinach</name>
    <dbReference type="NCBI Taxonomy" id="3562"/>
    <lineage>
        <taxon>Eukaryota</taxon>
        <taxon>Viridiplantae</taxon>
        <taxon>Streptophyta</taxon>
        <taxon>Embryophyta</taxon>
        <taxon>Tracheophyta</taxon>
        <taxon>Spermatophyta</taxon>
        <taxon>Magnoliopsida</taxon>
        <taxon>eudicotyledons</taxon>
        <taxon>Gunneridae</taxon>
        <taxon>Pentapetalae</taxon>
        <taxon>Caryophyllales</taxon>
        <taxon>Chenopodiaceae</taxon>
        <taxon>Chenopodioideae</taxon>
        <taxon>Anserineae</taxon>
        <taxon>Spinacia</taxon>
    </lineage>
</organism>
<dbReference type="Pfam" id="PF05056">
    <property type="entry name" value="DUF674"/>
    <property type="match status" value="2"/>
</dbReference>
<reference evidence="2" key="2">
    <citation type="submission" date="2025-08" db="UniProtKB">
        <authorList>
            <consortium name="RefSeq"/>
        </authorList>
    </citation>
    <scope>IDENTIFICATION</scope>
    <source>
        <tissue evidence="2">Leaf</tissue>
    </source>
</reference>
<accession>A0A9R0JI73</accession>
<dbReference type="InterPro" id="IPR007750">
    <property type="entry name" value="DUF674"/>
</dbReference>
<dbReference type="PANTHER" id="PTHR33103">
    <property type="entry name" value="OS01G0153900 PROTEIN"/>
    <property type="match status" value="1"/>
</dbReference>
<protein>
    <recommendedName>
        <fullName evidence="3">DUF674 domain-containing protein</fullName>
    </recommendedName>
</protein>
<evidence type="ECO:0008006" key="3">
    <source>
        <dbReference type="Google" id="ProtNLM"/>
    </source>
</evidence>
<sequence>MAETKVSLKLLIDTKANKVLFSEASKDFVDFLLHILSLPVGSVVKLLEEKSMVGCLSDLCRSVGVLDADYLMSKARVNSLLNPSANSNVPLLTLNTAVNTGGGYVKSVVTYMVMDNLEVKPMSTISGITLMNKFHVKDVALLMEKEVEVGLTEGLAMLKASFETKDVLSTVFLGKKK</sequence>
<dbReference type="Proteomes" id="UP000813463">
    <property type="component" value="Chromosome 1"/>
</dbReference>
<dbReference type="RefSeq" id="XP_021866974.1">
    <property type="nucleotide sequence ID" value="XM_022011282.2"/>
</dbReference>
<dbReference type="KEGG" id="soe:110805658"/>
<reference evidence="1" key="1">
    <citation type="journal article" date="2021" name="Nat. Commun.">
        <title>Genomic analyses provide insights into spinach domestication and the genetic basis of agronomic traits.</title>
        <authorList>
            <person name="Cai X."/>
            <person name="Sun X."/>
            <person name="Xu C."/>
            <person name="Sun H."/>
            <person name="Wang X."/>
            <person name="Ge C."/>
            <person name="Zhang Z."/>
            <person name="Wang Q."/>
            <person name="Fei Z."/>
            <person name="Jiao C."/>
            <person name="Wang Q."/>
        </authorList>
    </citation>
    <scope>NUCLEOTIDE SEQUENCE [LARGE SCALE GENOMIC DNA]</scope>
    <source>
        <strain evidence="1">cv. Varoflay</strain>
    </source>
</reference>
<dbReference type="GeneID" id="110805658"/>
<proteinExistence type="predicted"/>
<dbReference type="AlphaFoldDB" id="A0A9R0JI73"/>
<dbReference type="OrthoDB" id="2014278at2759"/>